<evidence type="ECO:0000259" key="2">
    <source>
        <dbReference type="Pfam" id="PF00078"/>
    </source>
</evidence>
<reference evidence="4 5" key="1">
    <citation type="submission" date="2020-06" db="EMBL/GenBank/DDBJ databases">
        <authorList>
            <person name="Li R."/>
            <person name="Bekaert M."/>
        </authorList>
    </citation>
    <scope>NUCLEOTIDE SEQUENCE [LARGE SCALE GENOMIC DNA]</scope>
    <source>
        <strain evidence="5">wild</strain>
    </source>
</reference>
<gene>
    <name evidence="4" type="ORF">MCOR_22107</name>
</gene>
<dbReference type="CDD" id="cd09275">
    <property type="entry name" value="RNase_HI_RT_DIRS1"/>
    <property type="match status" value="1"/>
</dbReference>
<sequence length="915" mass="102237">MDQAQVLKSRYSLVGKSLIAIILKVKAHQTQIPDESFNKLKKDHSLLDYSFEELETEFNGLTGEVMSDVLALCGKEPLIENARCLVHFTITQANLVGAPRGKTLAPKAVPEPSASTSSGAVGGNIPVPDPSTTPDFVPLGNKSNDIESWLKDMENKMTSFSNKSAESQVGESLAHVRILASRPNLTPSHVLLAAIESLVTVATKYGHKEAEFFSKAYTYCKKFEDSKDICNLAMKLFGSAEDKKLANMGEVLSHSSDKKRQKIIPDIPIRELKSSFNPSGIQRRIREDYIDYRGAISQPLTHISAEGSLFSGNLKRPPRLVRKCDLMSSLDDKSGYDHIFLDENSRKYFGLQFGGYYFVFNTIPFGFKASAYIYQMTGLTATGFCRSLGVPCLQYIDDRWIGELMGKPDEVQCVRQENAFKSLYVVCEVLIRLGYFINIEKYKFVPSTVIRFLGMLIDSDRLAFLIPEDKVDKFLVLKDKILAVQEVDLNTLQKFAGKCISFLLAVPSAKFYTKEVNKAISIAGKNSGYVKLSQDLRNEISHWTFLQSWKGCFPWRGEKHLQVSMVTDSSLYKWGALVYSQDNPTEFSDFWDEKDERAIHLKETQALINGLKSVSVSIKDHRVDAFVDNMACVQAWEKQTFKDLVLNELMKDLFNFTVEFNVDLRLSYIPSKENPADLLSRRDKKFKDCSCPCRLASGTVSSLASQLKAIFDSFGRKGEWTESGLIKFGNPVSSTIVKRYLEAVKLEQAVAHFFAGDRASDLGKCLAQEVKKLTDSEALLFRHTVDKTLGNGKINEFVISPVSDKLICPVENLNQYVSGAEEMDIDLSGETIHGIRGGCAITMMSSGIASSKEIMEHVSWFSKRSLDRYSRMNRLVDAGSVSSLFSKVADSNLSDAGNIFHKLGDSSDLPQAFKK</sequence>
<dbReference type="InterPro" id="IPR043128">
    <property type="entry name" value="Rev_trsase/Diguanyl_cyclase"/>
</dbReference>
<dbReference type="InterPro" id="IPR000477">
    <property type="entry name" value="RT_dom"/>
</dbReference>
<feature type="region of interest" description="Disordered" evidence="1">
    <location>
        <begin position="104"/>
        <end position="135"/>
    </location>
</feature>
<evidence type="ECO:0000259" key="3">
    <source>
        <dbReference type="Pfam" id="PF04852"/>
    </source>
</evidence>
<organism evidence="4 5">
    <name type="scientific">Mytilus coruscus</name>
    <name type="common">Sea mussel</name>
    <dbReference type="NCBI Taxonomy" id="42192"/>
    <lineage>
        <taxon>Eukaryota</taxon>
        <taxon>Metazoa</taxon>
        <taxon>Spiralia</taxon>
        <taxon>Lophotrochozoa</taxon>
        <taxon>Mollusca</taxon>
        <taxon>Bivalvia</taxon>
        <taxon>Autobranchia</taxon>
        <taxon>Pteriomorphia</taxon>
        <taxon>Mytilida</taxon>
        <taxon>Mytiloidea</taxon>
        <taxon>Mytilidae</taxon>
        <taxon>Mytilinae</taxon>
        <taxon>Mytilus</taxon>
    </lineage>
</organism>
<dbReference type="Pfam" id="PF04852">
    <property type="entry name" value="ALOG_dom"/>
    <property type="match status" value="1"/>
</dbReference>
<feature type="domain" description="ALOG" evidence="3">
    <location>
        <begin position="687"/>
        <end position="745"/>
    </location>
</feature>
<dbReference type="InterPro" id="IPR043502">
    <property type="entry name" value="DNA/RNA_pol_sf"/>
</dbReference>
<dbReference type="Pfam" id="PF00078">
    <property type="entry name" value="RVT_1"/>
    <property type="match status" value="1"/>
</dbReference>
<feature type="domain" description="Reverse transcriptase" evidence="2">
    <location>
        <begin position="319"/>
        <end position="455"/>
    </location>
</feature>
<dbReference type="EMBL" id="CACVKT020003887">
    <property type="protein sequence ID" value="CAC5386698.1"/>
    <property type="molecule type" value="Genomic_DNA"/>
</dbReference>
<dbReference type="InterPro" id="IPR006936">
    <property type="entry name" value="ALOG_dom"/>
</dbReference>
<protein>
    <submittedName>
        <fullName evidence="4">Uncharacterized protein</fullName>
    </submittedName>
</protein>
<dbReference type="OrthoDB" id="6097038at2759"/>
<dbReference type="Proteomes" id="UP000507470">
    <property type="component" value="Unassembled WGS sequence"/>
</dbReference>
<evidence type="ECO:0000313" key="4">
    <source>
        <dbReference type="EMBL" id="CAC5386698.1"/>
    </source>
</evidence>
<name>A0A6J8BRV6_MYTCO</name>
<dbReference type="Gene3D" id="3.30.70.270">
    <property type="match status" value="1"/>
</dbReference>
<keyword evidence="5" id="KW-1185">Reference proteome</keyword>
<dbReference type="AlphaFoldDB" id="A0A6J8BRV6"/>
<evidence type="ECO:0000256" key="1">
    <source>
        <dbReference type="SAM" id="MobiDB-lite"/>
    </source>
</evidence>
<dbReference type="InterPro" id="IPR052055">
    <property type="entry name" value="Hepadnavirus_pol/RT"/>
</dbReference>
<dbReference type="SUPFAM" id="SSF56672">
    <property type="entry name" value="DNA/RNA polymerases"/>
    <property type="match status" value="1"/>
</dbReference>
<dbReference type="PANTHER" id="PTHR33050:SF7">
    <property type="entry name" value="RIBONUCLEASE H"/>
    <property type="match status" value="1"/>
</dbReference>
<accession>A0A6J8BRV6</accession>
<dbReference type="PANTHER" id="PTHR33050">
    <property type="entry name" value="REVERSE TRANSCRIPTASE DOMAIN-CONTAINING PROTEIN"/>
    <property type="match status" value="1"/>
</dbReference>
<evidence type="ECO:0000313" key="5">
    <source>
        <dbReference type="Proteomes" id="UP000507470"/>
    </source>
</evidence>
<proteinExistence type="predicted"/>